<dbReference type="InterPro" id="IPR043129">
    <property type="entry name" value="ATPase_NBD"/>
</dbReference>
<dbReference type="eggNOG" id="COG1940">
    <property type="taxonomic scope" value="Bacteria"/>
</dbReference>
<dbReference type="RefSeq" id="WP_006903175.1">
    <property type="nucleotide sequence ID" value="NZ_JH976535.1"/>
</dbReference>
<dbReference type="Pfam" id="PF00480">
    <property type="entry name" value="ROK"/>
    <property type="match status" value="1"/>
</dbReference>
<dbReference type="PANTHER" id="PTHR18964:SF149">
    <property type="entry name" value="BIFUNCTIONAL UDP-N-ACETYLGLUCOSAMINE 2-EPIMERASE_N-ACETYLMANNOSAMINE KINASE"/>
    <property type="match status" value="1"/>
</dbReference>
<protein>
    <submittedName>
        <fullName evidence="2">Transcriptional regulator/sugar kinase</fullName>
    </submittedName>
</protein>
<dbReference type="AlphaFoldDB" id="K6P272"/>
<evidence type="ECO:0000256" key="1">
    <source>
        <dbReference type="ARBA" id="ARBA00006479"/>
    </source>
</evidence>
<keyword evidence="3" id="KW-1185">Reference proteome</keyword>
<gene>
    <name evidence="2" type="ORF">ThesuDRAFT_00902</name>
</gene>
<dbReference type="STRING" id="867903.ThesuDRAFT_00902"/>
<keyword evidence="2" id="KW-0418">Kinase</keyword>
<sequence length="320" mass="33596">MTKGDGVLAGVDVGGTNLRVGLVSTDGRVLWRDVLPTPRRRGPDTIADLIARLIERGLARVGVEREHLLGVGAGVTGPVRRRDGMARLAPNFGWRDVPFADLLQARLPEGVPVWIDNDVRVVMYGEWRFGAGRDATDLLCVTLGTGVGAALILDGKPYYGNDDAAGEIGHLVLDPDGPPCGCGNRGCIEQYASASAVERAATQAGLSREGGGPPSAADVAEAARAGEPRAREILEQAAHALAQGLAAAVNLVAPERVVIGGGLSRAGEAFWDPLLREVSQRVMPVHRVRVRLVPAALGDDAGILGAAWLAGWQGGFIRER</sequence>
<dbReference type="Gene3D" id="3.30.420.40">
    <property type="match status" value="2"/>
</dbReference>
<name>K6P272_9FIRM</name>
<organism evidence="2 3">
    <name type="scientific">Thermaerobacter subterraneus DSM 13965</name>
    <dbReference type="NCBI Taxonomy" id="867903"/>
    <lineage>
        <taxon>Bacteria</taxon>
        <taxon>Bacillati</taxon>
        <taxon>Bacillota</taxon>
        <taxon>Clostridia</taxon>
        <taxon>Eubacteriales</taxon>
        <taxon>Clostridiales Family XVII. Incertae Sedis</taxon>
        <taxon>Thermaerobacter</taxon>
    </lineage>
</organism>
<dbReference type="CDD" id="cd24076">
    <property type="entry name" value="ASKHA_ATPase_ROK_BsXylR-like"/>
    <property type="match status" value="1"/>
</dbReference>
<dbReference type="GO" id="GO:0016301">
    <property type="term" value="F:kinase activity"/>
    <property type="evidence" value="ECO:0007669"/>
    <property type="project" value="UniProtKB-KW"/>
</dbReference>
<dbReference type="Proteomes" id="UP000005710">
    <property type="component" value="Unassembled WGS sequence"/>
</dbReference>
<accession>K6P272</accession>
<reference evidence="2" key="2">
    <citation type="submission" date="2012-10" db="EMBL/GenBank/DDBJ databases">
        <title>Improved high-quality draft of Thermaerobacter subterraneus C21, DSM 13965.</title>
        <authorList>
            <consortium name="DOE Joint Genome Institute"/>
            <person name="Eisen J."/>
            <person name="Huntemann M."/>
            <person name="Wei C.-L."/>
            <person name="Han J."/>
            <person name="Detter J.C."/>
            <person name="Han C."/>
            <person name="Tapia R."/>
            <person name="Chen A."/>
            <person name="Kyrpides N."/>
            <person name="Mavromatis K."/>
            <person name="Markowitz V."/>
            <person name="Szeto E."/>
            <person name="Ivanova N."/>
            <person name="Mikhailova N."/>
            <person name="Ovchinnikova G."/>
            <person name="Pagani I."/>
            <person name="Pati A."/>
            <person name="Goodwin L."/>
            <person name="Nordberg H.P."/>
            <person name="Cantor M.N."/>
            <person name="Hua S.X."/>
            <person name="Woyke T."/>
            <person name="Eisen J."/>
            <person name="Klenk H.-P."/>
        </authorList>
    </citation>
    <scope>NUCLEOTIDE SEQUENCE [LARGE SCALE GENOMIC DNA]</scope>
    <source>
        <strain evidence="2">DSM 13965</strain>
    </source>
</reference>
<dbReference type="SUPFAM" id="SSF53067">
    <property type="entry name" value="Actin-like ATPase domain"/>
    <property type="match status" value="1"/>
</dbReference>
<reference evidence="2" key="1">
    <citation type="submission" date="2010-10" db="EMBL/GenBank/DDBJ databases">
        <authorList>
            <consortium name="US DOE Joint Genome Institute (JGI-PGF)"/>
            <person name="Lucas S."/>
            <person name="Copeland A."/>
            <person name="Lapidus A."/>
            <person name="Bruce D."/>
            <person name="Goodwin L."/>
            <person name="Pitluck S."/>
            <person name="Kyrpides N."/>
            <person name="Mavromatis K."/>
            <person name="Detter J.C."/>
            <person name="Han C."/>
            <person name="Land M."/>
            <person name="Hauser L."/>
            <person name="Markowitz V."/>
            <person name="Cheng J.-F."/>
            <person name="Hugenholtz P."/>
            <person name="Woyke T."/>
            <person name="Wu D."/>
            <person name="Pukall R."/>
            <person name="Wahrenburg C."/>
            <person name="Brambilla E."/>
            <person name="Klenk H.-P."/>
            <person name="Eisen J.A."/>
        </authorList>
    </citation>
    <scope>NUCLEOTIDE SEQUENCE [LARGE SCALE GENOMIC DNA]</scope>
    <source>
        <strain evidence="2">DSM 13965</strain>
    </source>
</reference>
<proteinExistence type="inferred from homology"/>
<evidence type="ECO:0000313" key="2">
    <source>
        <dbReference type="EMBL" id="EKP95165.1"/>
    </source>
</evidence>
<dbReference type="InterPro" id="IPR049874">
    <property type="entry name" value="ROK_cs"/>
</dbReference>
<comment type="similarity">
    <text evidence="1">Belongs to the ROK (NagC/XylR) family.</text>
</comment>
<evidence type="ECO:0000313" key="3">
    <source>
        <dbReference type="Proteomes" id="UP000005710"/>
    </source>
</evidence>
<dbReference type="EMBL" id="AENY02000002">
    <property type="protein sequence ID" value="EKP95165.1"/>
    <property type="molecule type" value="Genomic_DNA"/>
</dbReference>
<keyword evidence="2" id="KW-0808">Transferase</keyword>
<dbReference type="HOGENOM" id="CLU_036604_0_4_9"/>
<dbReference type="PANTHER" id="PTHR18964">
    <property type="entry name" value="ROK (REPRESSOR, ORF, KINASE) FAMILY"/>
    <property type="match status" value="1"/>
</dbReference>
<dbReference type="InterPro" id="IPR000600">
    <property type="entry name" value="ROK"/>
</dbReference>
<dbReference type="PROSITE" id="PS01125">
    <property type="entry name" value="ROK"/>
    <property type="match status" value="1"/>
</dbReference>
<comment type="caution">
    <text evidence="2">The sequence shown here is derived from an EMBL/GenBank/DDBJ whole genome shotgun (WGS) entry which is preliminary data.</text>
</comment>
<dbReference type="OrthoDB" id="9796533at2"/>